<keyword evidence="3" id="KW-1185">Reference proteome</keyword>
<sequence>MTSLPCSCKDIYSRNASEELLHEDKCYDRYGRLGYTNILYGIKEQGKSRSPENGFSKVYSQLKLHETKPPIFEFLEMLPWRACTTLRLPHKTCAVISEKLAISENPKSENQIQRRSVSTLEASVRPKKKGKSDGSVRPYSDSKLNENSRKATSFTFHNSRISKNSLEENYKFHHFKDFSKYISEYTETVTLPRLQVHYRVQNRRHGNARAMSTRQQWVTHNVLRSRRKDKDAREVPATNPELVSRDSRKHASCEQGRDETYYNVHFPSFETCSFKVLQKSKMRELEIVTRTPNSTPRNKKPSLASATQLPSRWQEYTKFARRFPSPRIMCRTPLVTKPAQFQEKVTGKKAATKTTAEQSTNVAEKTHQD</sequence>
<evidence type="ECO:0000256" key="1">
    <source>
        <dbReference type="SAM" id="MobiDB-lite"/>
    </source>
</evidence>
<proteinExistence type="predicted"/>
<name>A0A7D9IAE7_PARCT</name>
<dbReference type="AlphaFoldDB" id="A0A7D9IAE7"/>
<evidence type="ECO:0000313" key="3">
    <source>
        <dbReference type="Proteomes" id="UP001152795"/>
    </source>
</evidence>
<reference evidence="2" key="1">
    <citation type="submission" date="2020-04" db="EMBL/GenBank/DDBJ databases">
        <authorList>
            <person name="Alioto T."/>
            <person name="Alioto T."/>
            <person name="Gomez Garrido J."/>
        </authorList>
    </citation>
    <scope>NUCLEOTIDE SEQUENCE</scope>
    <source>
        <strain evidence="2">A484AB</strain>
    </source>
</reference>
<accession>A0A7D9IAE7</accession>
<protein>
    <submittedName>
        <fullName evidence="2">Uncharacterized protein</fullName>
    </submittedName>
</protein>
<comment type="caution">
    <text evidence="2">The sequence shown here is derived from an EMBL/GenBank/DDBJ whole genome shotgun (WGS) entry which is preliminary data.</text>
</comment>
<gene>
    <name evidence="2" type="ORF">PACLA_8A037928</name>
</gene>
<dbReference type="Proteomes" id="UP001152795">
    <property type="component" value="Unassembled WGS sequence"/>
</dbReference>
<evidence type="ECO:0000313" key="2">
    <source>
        <dbReference type="EMBL" id="CAB4005556.1"/>
    </source>
</evidence>
<feature type="compositionally biased region" description="Polar residues" evidence="1">
    <location>
        <begin position="108"/>
        <end position="121"/>
    </location>
</feature>
<feature type="region of interest" description="Disordered" evidence="1">
    <location>
        <begin position="225"/>
        <end position="250"/>
    </location>
</feature>
<dbReference type="EMBL" id="CACRXK020005234">
    <property type="protein sequence ID" value="CAB4005556.1"/>
    <property type="molecule type" value="Genomic_DNA"/>
</dbReference>
<organism evidence="2 3">
    <name type="scientific">Paramuricea clavata</name>
    <name type="common">Red gorgonian</name>
    <name type="synonym">Violescent sea-whip</name>
    <dbReference type="NCBI Taxonomy" id="317549"/>
    <lineage>
        <taxon>Eukaryota</taxon>
        <taxon>Metazoa</taxon>
        <taxon>Cnidaria</taxon>
        <taxon>Anthozoa</taxon>
        <taxon>Octocorallia</taxon>
        <taxon>Malacalcyonacea</taxon>
        <taxon>Plexauridae</taxon>
        <taxon>Paramuricea</taxon>
    </lineage>
</organism>
<feature type="region of interest" description="Disordered" evidence="1">
    <location>
        <begin position="339"/>
        <end position="369"/>
    </location>
</feature>
<feature type="region of interest" description="Disordered" evidence="1">
    <location>
        <begin position="105"/>
        <end position="150"/>
    </location>
</feature>